<proteinExistence type="inferred from homology"/>
<dbReference type="FunFam" id="3.10.129.10:FF:000004">
    <property type="entry name" value="Tol-pal system-associated acyl-CoA thioesterase"/>
    <property type="match status" value="1"/>
</dbReference>
<dbReference type="AlphaFoldDB" id="W8RSW0"/>
<dbReference type="Gene3D" id="3.10.129.10">
    <property type="entry name" value="Hotdog Thioesterase"/>
    <property type="match status" value="1"/>
</dbReference>
<dbReference type="KEGG" id="red:roselon_01865"/>
<dbReference type="HOGENOM" id="CLU_101141_7_1_5"/>
<evidence type="ECO:0000313" key="4">
    <source>
        <dbReference type="Proteomes" id="UP000019593"/>
    </source>
</evidence>
<dbReference type="InterPro" id="IPR050563">
    <property type="entry name" value="4-hydroxybenzoyl-CoA_TE"/>
</dbReference>
<accession>W8RSW0</accession>
<dbReference type="InterPro" id="IPR006684">
    <property type="entry name" value="YbgC/YbaW"/>
</dbReference>
<evidence type="ECO:0000313" key="3">
    <source>
        <dbReference type="EMBL" id="AHM04228.1"/>
    </source>
</evidence>
<comment type="similarity">
    <text evidence="1">Belongs to the 4-hydroxybenzoyl-CoA thioesterase family.</text>
</comment>
<keyword evidence="4" id="KW-1185">Reference proteome</keyword>
<dbReference type="InterPro" id="IPR014166">
    <property type="entry name" value="Tol-Pal_acyl-CoA_thioesterase"/>
</dbReference>
<dbReference type="SUPFAM" id="SSF54637">
    <property type="entry name" value="Thioesterase/thiol ester dehydrase-isomerase"/>
    <property type="match status" value="1"/>
</dbReference>
<dbReference type="NCBIfam" id="TIGR02799">
    <property type="entry name" value="thio_ybgC"/>
    <property type="match status" value="1"/>
</dbReference>
<dbReference type="PATRIC" id="fig|1294273.3.peg.1837"/>
<keyword evidence="2" id="KW-0378">Hydrolase</keyword>
<sequence>MIHRHPIRVYYEDTDLAGIVYYANYLKFLERGRSEMVRAAGISQVEMKAQGLVFAVRRVEADYLRPAHFEDLLSVETRMGPLKGASFDMPQRVLRGDEVLLEAVTKVVVLNAAGRATRLPADIRAKLIAIAADDGE</sequence>
<evidence type="ECO:0000256" key="1">
    <source>
        <dbReference type="ARBA" id="ARBA00005953"/>
    </source>
</evidence>
<dbReference type="OrthoDB" id="9808429at2"/>
<evidence type="ECO:0000256" key="2">
    <source>
        <dbReference type="ARBA" id="ARBA00022801"/>
    </source>
</evidence>
<gene>
    <name evidence="3" type="ORF">roselon_01865</name>
</gene>
<dbReference type="PIRSF" id="PIRSF003230">
    <property type="entry name" value="YbgC"/>
    <property type="match status" value="1"/>
</dbReference>
<dbReference type="EMBL" id="CP004372">
    <property type="protein sequence ID" value="AHM04228.1"/>
    <property type="molecule type" value="Genomic_DNA"/>
</dbReference>
<dbReference type="GO" id="GO:0047617">
    <property type="term" value="F:fatty acyl-CoA hydrolase activity"/>
    <property type="evidence" value="ECO:0007669"/>
    <property type="project" value="TreeGrafter"/>
</dbReference>
<organism evidence="3 4">
    <name type="scientific">Roseicyclus elongatus DSM 19469</name>
    <dbReference type="NCBI Taxonomy" id="1294273"/>
    <lineage>
        <taxon>Bacteria</taxon>
        <taxon>Pseudomonadati</taxon>
        <taxon>Pseudomonadota</taxon>
        <taxon>Alphaproteobacteria</taxon>
        <taxon>Rhodobacterales</taxon>
        <taxon>Roseobacteraceae</taxon>
        <taxon>Roseicyclus</taxon>
    </lineage>
</organism>
<dbReference type="Pfam" id="PF13279">
    <property type="entry name" value="4HBT_2"/>
    <property type="match status" value="1"/>
</dbReference>
<dbReference type="STRING" id="1294273.roselon_01865"/>
<reference evidence="3 4" key="1">
    <citation type="submission" date="2013-03" db="EMBL/GenBank/DDBJ databases">
        <authorList>
            <person name="Fiebig A."/>
            <person name="Goeker M."/>
            <person name="Klenk H.-P.P."/>
        </authorList>
    </citation>
    <scope>NUCLEOTIDE SEQUENCE [LARGE SCALE GENOMIC DNA]</scope>
    <source>
        <strain evidence="4">DSM 19469</strain>
    </source>
</reference>
<dbReference type="PANTHER" id="PTHR31793:SF37">
    <property type="entry name" value="ACYL-COA THIOESTER HYDROLASE YBGC"/>
    <property type="match status" value="1"/>
</dbReference>
<dbReference type="Proteomes" id="UP000019593">
    <property type="component" value="Chromosome"/>
</dbReference>
<dbReference type="eggNOG" id="COG0824">
    <property type="taxonomic scope" value="Bacteria"/>
</dbReference>
<dbReference type="InterPro" id="IPR029069">
    <property type="entry name" value="HotDog_dom_sf"/>
</dbReference>
<dbReference type="NCBIfam" id="TIGR00051">
    <property type="entry name" value="YbgC/FadM family acyl-CoA thioesterase"/>
    <property type="match status" value="1"/>
</dbReference>
<dbReference type="PANTHER" id="PTHR31793">
    <property type="entry name" value="4-HYDROXYBENZOYL-COA THIOESTERASE FAMILY MEMBER"/>
    <property type="match status" value="1"/>
</dbReference>
<dbReference type="RefSeq" id="WP_025312034.1">
    <property type="nucleotide sequence ID" value="NZ_CP004372.1"/>
</dbReference>
<protein>
    <submittedName>
        <fullName evidence="3">4-hydroxybenzoyl-CoA thioesterase family active site protein</fullName>
    </submittedName>
</protein>
<name>W8RSW0_9RHOB</name>
<dbReference type="CDD" id="cd00586">
    <property type="entry name" value="4HBT"/>
    <property type="match status" value="1"/>
</dbReference>